<feature type="chain" id="PRO_5004022760" evidence="3">
    <location>
        <begin position="19"/>
        <end position="488"/>
    </location>
</feature>
<evidence type="ECO:0000256" key="1">
    <source>
        <dbReference type="SAM" id="MobiDB-lite"/>
    </source>
</evidence>
<sequence>MTLTILVSFSLLALVVTARPLVPYDGPDLVQPPVDIQSAVQAIFESHTGHPPECLSQACEGEQDIRVHLTSSEEQDAYLAQLDGLDAVKAVVPLGSSGVLSDEEKELYELLTEVQGKTSGSLDELDGGVQPVSEDLISPPGEGELMAADELDGSQTGDSDAVAGTATSDFMDLVKSPPLLIIALSAAVALLGLLCVSLVVYTAHYVRTRVLASDLAYKIISSGAKPHLRGVAVPRPGEKGTLPEKHVLLLDAERADVVYASPDPAPMMDEKVGQLLEPLSDEEDLNEKFEDAVDDSLLFLPPGASLPTPAPISSAVPSLPQILIEEHPDSDAVPVSPPRTPYSTPPLGPLLTLRSPSPFPARRSLEMREVSRPASPAWSLRAAEASPLTLSAPSRPESPFASPRIPGALLLDDPPSPAATVERAERQRAYRAPLPELDIAFALQLRPGLGLGADPAWLVRFLMAMFGWMAVFMGGSGAHEQRRGVTAY</sequence>
<reference evidence="4 5" key="1">
    <citation type="journal article" date="2012" name="Proc. Natl. Acad. Sci. U.S.A.">
        <title>Comparative genomics of Ceriporiopsis subvermispora and Phanerochaete chrysosporium provide insight into selective ligninolysis.</title>
        <authorList>
            <person name="Fernandez-Fueyo E."/>
            <person name="Ruiz-Duenas F.J."/>
            <person name="Ferreira P."/>
            <person name="Floudas D."/>
            <person name="Hibbett D.S."/>
            <person name="Canessa P."/>
            <person name="Larrondo L.F."/>
            <person name="James T.Y."/>
            <person name="Seelenfreund D."/>
            <person name="Lobos S."/>
            <person name="Polanco R."/>
            <person name="Tello M."/>
            <person name="Honda Y."/>
            <person name="Watanabe T."/>
            <person name="Watanabe T."/>
            <person name="Ryu J.S."/>
            <person name="Kubicek C.P."/>
            <person name="Schmoll M."/>
            <person name="Gaskell J."/>
            <person name="Hammel K.E."/>
            <person name="St John F.J."/>
            <person name="Vanden Wymelenberg A."/>
            <person name="Sabat G."/>
            <person name="Splinter BonDurant S."/>
            <person name="Syed K."/>
            <person name="Yadav J.S."/>
            <person name="Doddapaneni H."/>
            <person name="Subramanian V."/>
            <person name="Lavin J.L."/>
            <person name="Oguiza J.A."/>
            <person name="Perez G."/>
            <person name="Pisabarro A.G."/>
            <person name="Ramirez L."/>
            <person name="Santoyo F."/>
            <person name="Master E."/>
            <person name="Coutinho P.M."/>
            <person name="Henrissat B."/>
            <person name="Lombard V."/>
            <person name="Magnuson J.K."/>
            <person name="Kuees U."/>
            <person name="Hori C."/>
            <person name="Igarashi K."/>
            <person name="Samejima M."/>
            <person name="Held B.W."/>
            <person name="Barry K.W."/>
            <person name="LaButti K.M."/>
            <person name="Lapidus A."/>
            <person name="Lindquist E.A."/>
            <person name="Lucas S.M."/>
            <person name="Riley R."/>
            <person name="Salamov A.A."/>
            <person name="Hoffmeister D."/>
            <person name="Schwenk D."/>
            <person name="Hadar Y."/>
            <person name="Yarden O."/>
            <person name="de Vries R.P."/>
            <person name="Wiebenga A."/>
            <person name="Stenlid J."/>
            <person name="Eastwood D."/>
            <person name="Grigoriev I.V."/>
            <person name="Berka R.M."/>
            <person name="Blanchette R.A."/>
            <person name="Kersten P."/>
            <person name="Martinez A.T."/>
            <person name="Vicuna R."/>
            <person name="Cullen D."/>
        </authorList>
    </citation>
    <scope>NUCLEOTIDE SEQUENCE [LARGE SCALE GENOMIC DNA]</scope>
    <source>
        <strain evidence="4 5">B</strain>
    </source>
</reference>
<protein>
    <submittedName>
        <fullName evidence="4">Uncharacterized protein</fullName>
    </submittedName>
</protein>
<keyword evidence="5" id="KW-1185">Reference proteome</keyword>
<evidence type="ECO:0000256" key="2">
    <source>
        <dbReference type="SAM" id="Phobius"/>
    </source>
</evidence>
<feature type="compositionally biased region" description="Pro residues" evidence="1">
    <location>
        <begin position="335"/>
        <end position="348"/>
    </location>
</feature>
<dbReference type="Proteomes" id="UP000016930">
    <property type="component" value="Unassembled WGS sequence"/>
</dbReference>
<feature type="transmembrane region" description="Helical" evidence="2">
    <location>
        <begin position="457"/>
        <end position="478"/>
    </location>
</feature>
<dbReference type="EMBL" id="KB445797">
    <property type="protein sequence ID" value="EMD37204.1"/>
    <property type="molecule type" value="Genomic_DNA"/>
</dbReference>
<feature type="region of interest" description="Disordered" evidence="1">
    <location>
        <begin position="329"/>
        <end position="358"/>
    </location>
</feature>
<organism evidence="4 5">
    <name type="scientific">Ceriporiopsis subvermispora (strain B)</name>
    <name type="common">White-rot fungus</name>
    <name type="synonym">Gelatoporia subvermispora</name>
    <dbReference type="NCBI Taxonomy" id="914234"/>
    <lineage>
        <taxon>Eukaryota</taxon>
        <taxon>Fungi</taxon>
        <taxon>Dikarya</taxon>
        <taxon>Basidiomycota</taxon>
        <taxon>Agaricomycotina</taxon>
        <taxon>Agaricomycetes</taxon>
        <taxon>Polyporales</taxon>
        <taxon>Gelatoporiaceae</taxon>
        <taxon>Gelatoporia</taxon>
    </lineage>
</organism>
<feature type="transmembrane region" description="Helical" evidence="2">
    <location>
        <begin position="179"/>
        <end position="201"/>
    </location>
</feature>
<evidence type="ECO:0000256" key="3">
    <source>
        <dbReference type="SAM" id="SignalP"/>
    </source>
</evidence>
<keyword evidence="2" id="KW-1133">Transmembrane helix</keyword>
<dbReference type="STRING" id="914234.M2PLH6"/>
<evidence type="ECO:0000313" key="4">
    <source>
        <dbReference type="EMBL" id="EMD37204.1"/>
    </source>
</evidence>
<dbReference type="OrthoDB" id="2686083at2759"/>
<dbReference type="HOGENOM" id="CLU_652208_0_0_1"/>
<gene>
    <name evidence="4" type="ORF">CERSUDRAFT_115107</name>
</gene>
<proteinExistence type="predicted"/>
<keyword evidence="3" id="KW-0732">Signal</keyword>
<name>M2PLH6_CERS8</name>
<dbReference type="AlphaFoldDB" id="M2PLH6"/>
<feature type="signal peptide" evidence="3">
    <location>
        <begin position="1"/>
        <end position="18"/>
    </location>
</feature>
<evidence type="ECO:0000313" key="5">
    <source>
        <dbReference type="Proteomes" id="UP000016930"/>
    </source>
</evidence>
<keyword evidence="2" id="KW-0472">Membrane</keyword>
<feature type="region of interest" description="Disordered" evidence="1">
    <location>
        <begin position="389"/>
        <end position="414"/>
    </location>
</feature>
<keyword evidence="2" id="KW-0812">Transmembrane</keyword>
<accession>M2PLH6</accession>